<evidence type="ECO:0000313" key="1">
    <source>
        <dbReference type="EMBL" id="EOO11334.1"/>
    </source>
</evidence>
<dbReference type="HOGENOM" id="CLU_2535425_0_0_9"/>
<dbReference type="PATRIC" id="fig|1053205.3.peg.5659"/>
<dbReference type="AlphaFoldDB" id="R8CI92"/>
<organism evidence="1 2">
    <name type="scientific">Bacillus cereus HuA3-9</name>
    <dbReference type="NCBI Taxonomy" id="1053205"/>
    <lineage>
        <taxon>Bacteria</taxon>
        <taxon>Bacillati</taxon>
        <taxon>Bacillota</taxon>
        <taxon>Bacilli</taxon>
        <taxon>Bacillales</taxon>
        <taxon>Bacillaceae</taxon>
        <taxon>Bacillus</taxon>
        <taxon>Bacillus cereus group</taxon>
    </lineage>
</organism>
<protein>
    <submittedName>
        <fullName evidence="1">Uncharacterized protein</fullName>
    </submittedName>
</protein>
<dbReference type="EMBL" id="AHDZ01000070">
    <property type="protein sequence ID" value="EOO11334.1"/>
    <property type="molecule type" value="Genomic_DNA"/>
</dbReference>
<gene>
    <name evidence="1" type="ORF">IGA_05597</name>
</gene>
<dbReference type="RefSeq" id="WP_016094830.1">
    <property type="nucleotide sequence ID" value="NZ_KB976126.1"/>
</dbReference>
<dbReference type="Proteomes" id="UP000014003">
    <property type="component" value="Unassembled WGS sequence"/>
</dbReference>
<sequence>MCCFGAGHIRTHRASKRGEKSLSKMQSELCAEISKTIARFCEENGVHAREGASYTHCGKGDEEKISVNVTLSTNEFQVMKIGG</sequence>
<accession>R8CI92</accession>
<proteinExistence type="predicted"/>
<reference evidence="1 2" key="1">
    <citation type="submission" date="2012-12" db="EMBL/GenBank/DDBJ databases">
        <title>The Genome Sequence of Bacillus cereus HuA3-9.</title>
        <authorList>
            <consortium name="The Broad Institute Genome Sequencing Platform"/>
            <consortium name="The Broad Institute Genome Sequencing Center for Infectious Disease"/>
            <person name="Feldgarden M."/>
            <person name="Van der Auwera G.A."/>
            <person name="Mahillon J."/>
            <person name="Duprez V."/>
            <person name="Timmery S."/>
            <person name="Mattelet C."/>
            <person name="Dierick K."/>
            <person name="Sun M."/>
            <person name="Yu Z."/>
            <person name="Zhu L."/>
            <person name="Hu X."/>
            <person name="Shank E.B."/>
            <person name="Swiecicka I."/>
            <person name="Hansen B.M."/>
            <person name="Andrup L."/>
            <person name="Walker B."/>
            <person name="Young S.K."/>
            <person name="Zeng Q."/>
            <person name="Gargeya S."/>
            <person name="Fitzgerald M."/>
            <person name="Haas B."/>
            <person name="Abouelleil A."/>
            <person name="Alvarado L."/>
            <person name="Arachchi H.M."/>
            <person name="Berlin A.M."/>
            <person name="Chapman S.B."/>
            <person name="Dewar J."/>
            <person name="Goldberg J."/>
            <person name="Griggs A."/>
            <person name="Gujja S."/>
            <person name="Hansen M."/>
            <person name="Howarth C."/>
            <person name="Imamovic A."/>
            <person name="Larimer J."/>
            <person name="McCowan C."/>
            <person name="Murphy C."/>
            <person name="Neiman D."/>
            <person name="Pearson M."/>
            <person name="Priest M."/>
            <person name="Roberts A."/>
            <person name="Saif S."/>
            <person name="Shea T."/>
            <person name="Sisk P."/>
            <person name="Sykes S."/>
            <person name="Wortman J."/>
            <person name="Nusbaum C."/>
            <person name="Birren B."/>
        </authorList>
    </citation>
    <scope>NUCLEOTIDE SEQUENCE [LARGE SCALE GENOMIC DNA]</scope>
    <source>
        <strain evidence="1 2">HuA3-9</strain>
    </source>
</reference>
<name>R8CI92_BACCE</name>
<comment type="caution">
    <text evidence="1">The sequence shown here is derived from an EMBL/GenBank/DDBJ whole genome shotgun (WGS) entry which is preliminary data.</text>
</comment>
<evidence type="ECO:0000313" key="2">
    <source>
        <dbReference type="Proteomes" id="UP000014003"/>
    </source>
</evidence>